<proteinExistence type="inferred from homology"/>
<dbReference type="Pfam" id="PF07992">
    <property type="entry name" value="Pyr_redox_2"/>
    <property type="match status" value="1"/>
</dbReference>
<evidence type="ECO:0000259" key="9">
    <source>
        <dbReference type="Pfam" id="PF07992"/>
    </source>
</evidence>
<evidence type="ECO:0000256" key="6">
    <source>
        <dbReference type="ARBA" id="ARBA00023284"/>
    </source>
</evidence>
<dbReference type="NCBIfam" id="TIGR01292">
    <property type="entry name" value="TRX_reduct"/>
    <property type="match status" value="1"/>
</dbReference>
<evidence type="ECO:0000256" key="1">
    <source>
        <dbReference type="ARBA" id="ARBA00009333"/>
    </source>
</evidence>
<organism evidence="10 11">
    <name type="scientific">Chondromyces crocatus</name>
    <dbReference type="NCBI Taxonomy" id="52"/>
    <lineage>
        <taxon>Bacteria</taxon>
        <taxon>Pseudomonadati</taxon>
        <taxon>Myxococcota</taxon>
        <taxon>Polyangia</taxon>
        <taxon>Polyangiales</taxon>
        <taxon>Polyangiaceae</taxon>
        <taxon>Chondromyces</taxon>
    </lineage>
</organism>
<accession>A0A0K1E601</accession>
<dbReference type="PRINTS" id="PR00368">
    <property type="entry name" value="FADPNR"/>
</dbReference>
<comment type="subunit">
    <text evidence="7">Homodimer.</text>
</comment>
<dbReference type="InterPro" id="IPR036188">
    <property type="entry name" value="FAD/NAD-bd_sf"/>
</dbReference>
<keyword evidence="11" id="KW-1185">Reference proteome</keyword>
<protein>
    <recommendedName>
        <fullName evidence="7">Thioredoxin reductase</fullName>
        <ecNumber evidence="7">1.8.1.9</ecNumber>
    </recommendedName>
</protein>
<keyword evidence="6 7" id="KW-0676">Redox-active center</keyword>
<evidence type="ECO:0000256" key="3">
    <source>
        <dbReference type="ARBA" id="ARBA00022827"/>
    </source>
</evidence>
<dbReference type="InterPro" id="IPR005982">
    <property type="entry name" value="Thioredox_Rdtase"/>
</dbReference>
<dbReference type="PROSITE" id="PS00573">
    <property type="entry name" value="PYRIDINE_REDOX_2"/>
    <property type="match status" value="1"/>
</dbReference>
<dbReference type="Proteomes" id="UP000067626">
    <property type="component" value="Chromosome"/>
</dbReference>
<evidence type="ECO:0000313" key="10">
    <source>
        <dbReference type="EMBL" id="AKT36311.1"/>
    </source>
</evidence>
<dbReference type="AlphaFoldDB" id="A0A0K1E601"/>
<evidence type="ECO:0000313" key="11">
    <source>
        <dbReference type="Proteomes" id="UP000067626"/>
    </source>
</evidence>
<evidence type="ECO:0000256" key="5">
    <source>
        <dbReference type="ARBA" id="ARBA00023157"/>
    </source>
</evidence>
<dbReference type="PROSITE" id="PS51257">
    <property type="entry name" value="PROKAR_LIPOPROTEIN"/>
    <property type="match status" value="1"/>
</dbReference>
<dbReference type="KEGG" id="ccro:CMC5_004250"/>
<feature type="domain" description="FAD/NAD(P)-binding" evidence="9">
    <location>
        <begin position="8"/>
        <end position="302"/>
    </location>
</feature>
<keyword evidence="2 7" id="KW-0285">Flavoprotein</keyword>
<dbReference type="GO" id="GO:0005737">
    <property type="term" value="C:cytoplasm"/>
    <property type="evidence" value="ECO:0007669"/>
    <property type="project" value="InterPro"/>
</dbReference>
<dbReference type="RefSeq" id="WP_050428844.1">
    <property type="nucleotide sequence ID" value="NZ_CP012159.1"/>
</dbReference>
<evidence type="ECO:0000256" key="8">
    <source>
        <dbReference type="RuleBase" id="RU003881"/>
    </source>
</evidence>
<dbReference type="GO" id="GO:0019430">
    <property type="term" value="P:removal of superoxide radicals"/>
    <property type="evidence" value="ECO:0007669"/>
    <property type="project" value="UniProtKB-UniRule"/>
</dbReference>
<dbReference type="InterPro" id="IPR023753">
    <property type="entry name" value="FAD/NAD-binding_dom"/>
</dbReference>
<keyword evidence="8" id="KW-0521">NADP</keyword>
<name>A0A0K1E601_CHOCO</name>
<dbReference type="InterPro" id="IPR050097">
    <property type="entry name" value="Ferredoxin-NADP_redctase_2"/>
</dbReference>
<keyword evidence="4 7" id="KW-0560">Oxidoreductase</keyword>
<dbReference type="SUPFAM" id="SSF51905">
    <property type="entry name" value="FAD/NAD(P)-binding domain"/>
    <property type="match status" value="1"/>
</dbReference>
<dbReference type="GO" id="GO:0004791">
    <property type="term" value="F:thioredoxin-disulfide reductase (NADPH) activity"/>
    <property type="evidence" value="ECO:0007669"/>
    <property type="project" value="UniProtKB-UniRule"/>
</dbReference>
<reference evidence="10 11" key="1">
    <citation type="submission" date="2015-07" db="EMBL/GenBank/DDBJ databases">
        <title>Genome analysis of myxobacterium Chondromyces crocatus Cm c5 reveals a high potential for natural compound synthesis and the genetic basis for the loss of fruiting body formation.</title>
        <authorList>
            <person name="Zaburannyi N."/>
            <person name="Bunk B."/>
            <person name="Maier J."/>
            <person name="Overmann J."/>
            <person name="Mueller R."/>
        </authorList>
    </citation>
    <scope>NUCLEOTIDE SEQUENCE [LARGE SCALE GENOMIC DNA]</scope>
    <source>
        <strain evidence="10 11">Cm c5</strain>
    </source>
</reference>
<keyword evidence="3 7" id="KW-0274">FAD</keyword>
<dbReference type="InterPro" id="IPR008255">
    <property type="entry name" value="Pyr_nucl-diS_OxRdtase_2_AS"/>
</dbReference>
<dbReference type="PATRIC" id="fig|52.7.peg.453"/>
<keyword evidence="5" id="KW-1015">Disulfide bond</keyword>
<dbReference type="EC" id="1.8.1.9" evidence="7"/>
<evidence type="ECO:0000256" key="2">
    <source>
        <dbReference type="ARBA" id="ARBA00022630"/>
    </source>
</evidence>
<sequence>MSDSDVRNIIIIGSGPAGLTACIYAARANLKPLCLEGFNAGGLIPGGQLMFTSDVENYPGFPEKVTGQELMTRFREQAVHQGTDIITADVTKVDLSAYPFKVWEDDKLHLAKTVVIATGARANYLGLPSEDALKNKGVSACAVCDGALFRNKDVAVVGGGDTAMEEAAYLSGLCSSVTLIHRRDEFRASKAMVARVVANKKINILYSSAVDEVLGVEEDSVTGLRVKDLKSGEKRDLPVAAMFVAIGHTPMTELFVGQLDVHPNGYIKTEPGSTRTSVPGVFAAGDVQDWTYRQAVTAAGSGCMAALDAERWLAAQGGH</sequence>
<comment type="similarity">
    <text evidence="1 7">Belongs to the class-II pyridine nucleotide-disulfide oxidoreductase family.</text>
</comment>
<dbReference type="PANTHER" id="PTHR48105">
    <property type="entry name" value="THIOREDOXIN REDUCTASE 1-RELATED-RELATED"/>
    <property type="match status" value="1"/>
</dbReference>
<evidence type="ECO:0000256" key="7">
    <source>
        <dbReference type="RuleBase" id="RU003880"/>
    </source>
</evidence>
<comment type="cofactor">
    <cofactor evidence="8">
        <name>FAD</name>
        <dbReference type="ChEBI" id="CHEBI:57692"/>
    </cofactor>
    <text evidence="8">Binds 1 FAD per subunit.</text>
</comment>
<dbReference type="Gene3D" id="3.50.50.60">
    <property type="entry name" value="FAD/NAD(P)-binding domain"/>
    <property type="match status" value="2"/>
</dbReference>
<dbReference type="OrthoDB" id="9806179at2"/>
<dbReference type="STRING" id="52.CMC5_004250"/>
<dbReference type="EMBL" id="CP012159">
    <property type="protein sequence ID" value="AKT36311.1"/>
    <property type="molecule type" value="Genomic_DNA"/>
</dbReference>
<gene>
    <name evidence="10" type="ORF">CMC5_004250</name>
</gene>
<evidence type="ECO:0000256" key="4">
    <source>
        <dbReference type="ARBA" id="ARBA00023002"/>
    </source>
</evidence>
<comment type="catalytic activity">
    <reaction evidence="7">
        <text>[thioredoxin]-dithiol + NADP(+) = [thioredoxin]-disulfide + NADPH + H(+)</text>
        <dbReference type="Rhea" id="RHEA:20345"/>
        <dbReference type="Rhea" id="RHEA-COMP:10698"/>
        <dbReference type="Rhea" id="RHEA-COMP:10700"/>
        <dbReference type="ChEBI" id="CHEBI:15378"/>
        <dbReference type="ChEBI" id="CHEBI:29950"/>
        <dbReference type="ChEBI" id="CHEBI:50058"/>
        <dbReference type="ChEBI" id="CHEBI:57783"/>
        <dbReference type="ChEBI" id="CHEBI:58349"/>
        <dbReference type="EC" id="1.8.1.9"/>
    </reaction>
</comment>
<dbReference type="PRINTS" id="PR00469">
    <property type="entry name" value="PNDRDTASEII"/>
</dbReference>